<sequence>MIPPVLFNLLAFLIGDMNQSPAELEDRYAVSSDVDRKVLAQNRKNLAQDILFQIRKIETPKHAGLGIYVYHKTRSKTILKILNKLGMTVSSCTVHRILTTKALNVEKDASSSNGIYIPEGIEAGHFVHFAMDNLDFEEHTDDGGSSHVTTTIAIQPSGSARMDASTQ</sequence>
<keyword evidence="1" id="KW-0732">Signal</keyword>
<comment type="caution">
    <text evidence="2">The sequence shown here is derived from an EMBL/GenBank/DDBJ whole genome shotgun (WGS) entry which is preliminary data.</text>
</comment>
<organism evidence="2 3">
    <name type="scientific">Artemia franciscana</name>
    <name type="common">Brine shrimp</name>
    <name type="synonym">Artemia sanfranciscana</name>
    <dbReference type="NCBI Taxonomy" id="6661"/>
    <lineage>
        <taxon>Eukaryota</taxon>
        <taxon>Metazoa</taxon>
        <taxon>Ecdysozoa</taxon>
        <taxon>Arthropoda</taxon>
        <taxon>Crustacea</taxon>
        <taxon>Branchiopoda</taxon>
        <taxon>Anostraca</taxon>
        <taxon>Artemiidae</taxon>
        <taxon>Artemia</taxon>
    </lineage>
</organism>
<gene>
    <name evidence="2" type="ORF">QYM36_019119</name>
</gene>
<reference evidence="2" key="1">
    <citation type="submission" date="2023-07" db="EMBL/GenBank/DDBJ databases">
        <title>Chromosome-level genome assembly of Artemia franciscana.</title>
        <authorList>
            <person name="Jo E."/>
        </authorList>
    </citation>
    <scope>NUCLEOTIDE SEQUENCE</scope>
    <source>
        <tissue evidence="2">Whole body</tissue>
    </source>
</reference>
<evidence type="ECO:0000256" key="1">
    <source>
        <dbReference type="SAM" id="SignalP"/>
    </source>
</evidence>
<dbReference type="Proteomes" id="UP001187531">
    <property type="component" value="Unassembled WGS sequence"/>
</dbReference>
<accession>A0AA88HBB1</accession>
<feature type="signal peptide" evidence="1">
    <location>
        <begin position="1"/>
        <end position="22"/>
    </location>
</feature>
<feature type="chain" id="PRO_5041639191" description="Transposase" evidence="1">
    <location>
        <begin position="23"/>
        <end position="167"/>
    </location>
</feature>
<keyword evidence="3" id="KW-1185">Reference proteome</keyword>
<dbReference type="PANTHER" id="PTHR47018">
    <property type="entry name" value="CXC DOMAIN-CONTAINING PROTEIN-RELATED"/>
    <property type="match status" value="1"/>
</dbReference>
<protein>
    <recommendedName>
        <fullName evidence="4">Transposase</fullName>
    </recommendedName>
</protein>
<evidence type="ECO:0000313" key="2">
    <source>
        <dbReference type="EMBL" id="KAK2702257.1"/>
    </source>
</evidence>
<dbReference type="EMBL" id="JAVRJZ010000526">
    <property type="protein sequence ID" value="KAK2702257.1"/>
    <property type="molecule type" value="Genomic_DNA"/>
</dbReference>
<name>A0AA88HBB1_ARTSF</name>
<evidence type="ECO:0008006" key="4">
    <source>
        <dbReference type="Google" id="ProtNLM"/>
    </source>
</evidence>
<evidence type="ECO:0000313" key="3">
    <source>
        <dbReference type="Proteomes" id="UP001187531"/>
    </source>
</evidence>
<proteinExistence type="predicted"/>
<dbReference type="AlphaFoldDB" id="A0AA88HBB1"/>